<gene>
    <name evidence="8" type="ORF">MEDL_45030</name>
</gene>
<dbReference type="InterPro" id="IPR050525">
    <property type="entry name" value="ECM_Assembly_Org"/>
</dbReference>
<feature type="domain" description="VWFA" evidence="7">
    <location>
        <begin position="192"/>
        <end position="378"/>
    </location>
</feature>
<feature type="domain" description="EGF-like" evidence="5">
    <location>
        <begin position="146"/>
        <end position="184"/>
    </location>
</feature>
<name>A0A8S3TR70_MYTED</name>
<dbReference type="AlphaFoldDB" id="A0A8S3TR70"/>
<dbReference type="SMART" id="SM00327">
    <property type="entry name" value="VWA"/>
    <property type="match status" value="2"/>
</dbReference>
<evidence type="ECO:0000256" key="1">
    <source>
        <dbReference type="ARBA" id="ARBA00023157"/>
    </source>
</evidence>
<dbReference type="EMBL" id="CAJPWZ010002175">
    <property type="protein sequence ID" value="CAG2232285.1"/>
    <property type="molecule type" value="Genomic_DNA"/>
</dbReference>
<dbReference type="SUPFAM" id="SSF49842">
    <property type="entry name" value="TNF-like"/>
    <property type="match status" value="1"/>
</dbReference>
<evidence type="ECO:0000259" key="6">
    <source>
        <dbReference type="PROSITE" id="PS50041"/>
    </source>
</evidence>
<feature type="signal peptide" evidence="4">
    <location>
        <begin position="1"/>
        <end position="18"/>
    </location>
</feature>
<dbReference type="InterPro" id="IPR036465">
    <property type="entry name" value="vWFA_dom_sf"/>
</dbReference>
<evidence type="ECO:0000313" key="9">
    <source>
        <dbReference type="Proteomes" id="UP000683360"/>
    </source>
</evidence>
<feature type="disulfide bond" evidence="2">
    <location>
        <begin position="155"/>
        <end position="172"/>
    </location>
</feature>
<reference evidence="8" key="1">
    <citation type="submission" date="2021-03" db="EMBL/GenBank/DDBJ databases">
        <authorList>
            <person name="Bekaert M."/>
        </authorList>
    </citation>
    <scope>NUCLEOTIDE SEQUENCE</scope>
</reference>
<evidence type="ECO:0000256" key="4">
    <source>
        <dbReference type="SAM" id="SignalP"/>
    </source>
</evidence>
<dbReference type="PROSITE" id="PS50026">
    <property type="entry name" value="EGF_3"/>
    <property type="match status" value="1"/>
</dbReference>
<dbReference type="InterPro" id="IPR002035">
    <property type="entry name" value="VWF_A"/>
</dbReference>
<keyword evidence="9" id="KW-1185">Reference proteome</keyword>
<dbReference type="CDD" id="cd00055">
    <property type="entry name" value="EGF_Lam"/>
    <property type="match status" value="1"/>
</dbReference>
<accession>A0A8S3TR70</accession>
<dbReference type="PROSITE" id="PS00022">
    <property type="entry name" value="EGF_1"/>
    <property type="match status" value="1"/>
</dbReference>
<proteinExistence type="predicted"/>
<protein>
    <recommendedName>
        <fullName evidence="10">COL6A</fullName>
    </recommendedName>
</protein>
<keyword evidence="3" id="KW-0175">Coiled coil</keyword>
<evidence type="ECO:0000259" key="7">
    <source>
        <dbReference type="PROSITE" id="PS50234"/>
    </source>
</evidence>
<dbReference type="PROSITE" id="PS00615">
    <property type="entry name" value="C_TYPE_LECTIN_1"/>
    <property type="match status" value="1"/>
</dbReference>
<evidence type="ECO:0008006" key="10">
    <source>
        <dbReference type="Google" id="ProtNLM"/>
    </source>
</evidence>
<dbReference type="InterPro" id="IPR008983">
    <property type="entry name" value="Tumour_necrosis_fac-like_dom"/>
</dbReference>
<feature type="chain" id="PRO_5035868631" description="COL6A" evidence="4">
    <location>
        <begin position="19"/>
        <end position="1038"/>
    </location>
</feature>
<dbReference type="SUPFAM" id="SSF56436">
    <property type="entry name" value="C-type lectin-like"/>
    <property type="match status" value="1"/>
</dbReference>
<keyword evidence="1 2" id="KW-1015">Disulfide bond</keyword>
<keyword evidence="4" id="KW-0732">Signal</keyword>
<evidence type="ECO:0000256" key="2">
    <source>
        <dbReference type="PROSITE-ProRule" id="PRU00076"/>
    </source>
</evidence>
<dbReference type="OrthoDB" id="6132182at2759"/>
<dbReference type="InterPro" id="IPR001304">
    <property type="entry name" value="C-type_lectin-like"/>
</dbReference>
<organism evidence="8 9">
    <name type="scientific">Mytilus edulis</name>
    <name type="common">Blue mussel</name>
    <dbReference type="NCBI Taxonomy" id="6550"/>
    <lineage>
        <taxon>Eukaryota</taxon>
        <taxon>Metazoa</taxon>
        <taxon>Spiralia</taxon>
        <taxon>Lophotrochozoa</taxon>
        <taxon>Mollusca</taxon>
        <taxon>Bivalvia</taxon>
        <taxon>Autobranchia</taxon>
        <taxon>Pteriomorphia</taxon>
        <taxon>Mytilida</taxon>
        <taxon>Mytiloidea</taxon>
        <taxon>Mytilidae</taxon>
        <taxon>Mytilinae</taxon>
        <taxon>Mytilus</taxon>
    </lineage>
</organism>
<feature type="domain" description="VWFA" evidence="7">
    <location>
        <begin position="377"/>
        <end position="557"/>
    </location>
</feature>
<evidence type="ECO:0000256" key="3">
    <source>
        <dbReference type="SAM" id="Coils"/>
    </source>
</evidence>
<dbReference type="PROSITE" id="PS50234">
    <property type="entry name" value="VWFA"/>
    <property type="match status" value="2"/>
</dbReference>
<dbReference type="Pfam" id="PF00386">
    <property type="entry name" value="C1q"/>
    <property type="match status" value="1"/>
</dbReference>
<keyword evidence="2" id="KW-0245">EGF-like domain</keyword>
<dbReference type="Proteomes" id="UP000683360">
    <property type="component" value="Unassembled WGS sequence"/>
</dbReference>
<dbReference type="SMART" id="SM00034">
    <property type="entry name" value="CLECT"/>
    <property type="match status" value="1"/>
</dbReference>
<dbReference type="InterPro" id="IPR000742">
    <property type="entry name" value="EGF"/>
</dbReference>
<dbReference type="Gene3D" id="2.60.120.40">
    <property type="match status" value="1"/>
</dbReference>
<dbReference type="InterPro" id="IPR001073">
    <property type="entry name" value="C1q_dom"/>
</dbReference>
<sequence length="1038" mass="116834">MFFFTQLVLLTITAELHAVWIEYKSINYTIIRDSGGAPMQMSWKDARDECDKKGFALFSPKRDMMDWVYLFMHRNGLSTTWIGVNDRSVEGRWEWLDGSYLTSSQAAWRAGEPNDHESNEDCGVTYGKDWNDVDCETKLSVVCQIGRDNCVNIPCDNGGISSNSIYDDNLQCRCNNRYEGNTCEKDCKPSADLLFILDTSGSAEDFLDTIKHFITNIITRIPIGSNDFKVACITYNYDAHVIFDFSKYENFSSLTSAIKSIVRGKGPTYTVNALRKAREILFDTSSGSRPNANKHIILLYDGLSTDRISVYDEAKLLHRRTMLTAVGIGNSVGHSELVNIASDEDHAFTYLHQEDVYNRLLKDTADYGCTDCVLYSDVEIIIVFDAQVDDFIERREALGHVIDYLSSFGSTANISIGLVTNSTNPNYIFTMDWSKYKSKDDLMKVAFAVDRDSNDNGAMHRLLRFVKQNGFLNSTCSAFEARQIVLMITNGKWSNVAKVKDIVASLYADNIEVYSIVTNSDISLKSFQTVLLSGSNLIYIKEQNDALQILSPMINRYKCSDDIFKKRNFTSFSSGGGGTALTDKHYITVVDMITEEKQARHQLEQYVLQLSKDISSNDHQNSNSKNNSDQSHDVLQLKNDTIDLKQSLIILEGKYNQLLTANDKIVRENAQLQNIVNRLQSQCNTCRNETNEVKNRLNVWEKSTTALKISNVTEFQSKIKVAESKISSLISSNNARSQDFLALLNQINKRSNKVDSEMSLLNFTTETKLTDLGKIQMDNNQATTKEISELQVYMNQTVVVSSCKKTDETLSSYTVIKFDTIKSVYGISNVESFKNSGIFRCEISGFYLLTATIMSTTTYADFYIYKNGQKLERILFQTPSLGSSDYQTITGSLAIHLSVGDTLMVKTGSNMRVFAEAYPTLTEYGGKHYTIIRDSKGQPLEMSCYQAKDEGFALFSLTSDIMDDWVSSFMQSGVRPDAKKYIILLYDGLSSDRHTAFTEAQLLYRSTMLTAIGKGSSVGHSELVNIASDKYSCIYIPP</sequence>
<dbReference type="InterPro" id="IPR016187">
    <property type="entry name" value="CTDL_fold"/>
</dbReference>
<dbReference type="InterPro" id="IPR002049">
    <property type="entry name" value="LE_dom"/>
</dbReference>
<dbReference type="InterPro" id="IPR018378">
    <property type="entry name" value="C-type_lectin_CS"/>
</dbReference>
<dbReference type="SUPFAM" id="SSF53300">
    <property type="entry name" value="vWA-like"/>
    <property type="match status" value="3"/>
</dbReference>
<dbReference type="Pfam" id="PF00059">
    <property type="entry name" value="Lectin_C"/>
    <property type="match status" value="1"/>
</dbReference>
<dbReference type="PANTHER" id="PTHR24020">
    <property type="entry name" value="COLLAGEN ALPHA"/>
    <property type="match status" value="1"/>
</dbReference>
<evidence type="ECO:0000259" key="5">
    <source>
        <dbReference type="PROSITE" id="PS50026"/>
    </source>
</evidence>
<dbReference type="CDD" id="cd01450">
    <property type="entry name" value="vWFA_subfamily_ECM"/>
    <property type="match status" value="1"/>
</dbReference>
<evidence type="ECO:0000313" key="8">
    <source>
        <dbReference type="EMBL" id="CAG2232285.1"/>
    </source>
</evidence>
<dbReference type="Gene3D" id="3.40.50.410">
    <property type="entry name" value="von Willebrand factor, type A domain"/>
    <property type="match status" value="3"/>
</dbReference>
<dbReference type="InterPro" id="IPR016186">
    <property type="entry name" value="C-type_lectin-like/link_sf"/>
</dbReference>
<dbReference type="Gene3D" id="3.10.100.10">
    <property type="entry name" value="Mannose-Binding Protein A, subunit A"/>
    <property type="match status" value="1"/>
</dbReference>
<dbReference type="Pfam" id="PF00092">
    <property type="entry name" value="VWA"/>
    <property type="match status" value="2"/>
</dbReference>
<feature type="domain" description="C-type lectin" evidence="6">
    <location>
        <begin position="23"/>
        <end position="144"/>
    </location>
</feature>
<dbReference type="PROSITE" id="PS50041">
    <property type="entry name" value="C_TYPE_LECTIN_2"/>
    <property type="match status" value="1"/>
</dbReference>
<dbReference type="PANTHER" id="PTHR24020:SF20">
    <property type="entry name" value="PH DOMAIN-CONTAINING PROTEIN"/>
    <property type="match status" value="1"/>
</dbReference>
<comment type="caution">
    <text evidence="8">The sequence shown here is derived from an EMBL/GenBank/DDBJ whole genome shotgun (WGS) entry which is preliminary data.</text>
</comment>
<feature type="disulfide bond" evidence="2">
    <location>
        <begin position="174"/>
        <end position="183"/>
    </location>
</feature>
<comment type="caution">
    <text evidence="2">Lacks conserved residue(s) required for the propagation of feature annotation.</text>
</comment>
<feature type="coiled-coil region" evidence="3">
    <location>
        <begin position="662"/>
        <end position="696"/>
    </location>
</feature>